<evidence type="ECO:0000256" key="1">
    <source>
        <dbReference type="SAM" id="Coils"/>
    </source>
</evidence>
<dbReference type="InterPro" id="IPR000048">
    <property type="entry name" value="IQ_motif_EF-hand-BS"/>
</dbReference>
<dbReference type="InterPro" id="IPR027417">
    <property type="entry name" value="P-loop_NTPase"/>
</dbReference>
<organism evidence="4 5">
    <name type="scientific">Chloropicon roscoffensis</name>
    <dbReference type="NCBI Taxonomy" id="1461544"/>
    <lineage>
        <taxon>Eukaryota</taxon>
        <taxon>Viridiplantae</taxon>
        <taxon>Chlorophyta</taxon>
        <taxon>Chloropicophyceae</taxon>
        <taxon>Chloropicales</taxon>
        <taxon>Chloropicaceae</taxon>
        <taxon>Chloropicon</taxon>
    </lineage>
</organism>
<dbReference type="Gene3D" id="1.20.5.190">
    <property type="match status" value="1"/>
</dbReference>
<dbReference type="SMART" id="SM00015">
    <property type="entry name" value="IQ"/>
    <property type="match status" value="3"/>
</dbReference>
<dbReference type="Proteomes" id="UP001472866">
    <property type="component" value="Chromosome 11"/>
</dbReference>
<feature type="compositionally biased region" description="Low complexity" evidence="2">
    <location>
        <begin position="284"/>
        <end position="294"/>
    </location>
</feature>
<feature type="domain" description="Lebercilin" evidence="3">
    <location>
        <begin position="32"/>
        <end position="217"/>
    </location>
</feature>
<feature type="coiled-coil region" evidence="1">
    <location>
        <begin position="87"/>
        <end position="224"/>
    </location>
</feature>
<feature type="compositionally biased region" description="Basic and acidic residues" evidence="2">
    <location>
        <begin position="348"/>
        <end position="380"/>
    </location>
</feature>
<name>A0AAX4PGZ8_9CHLO</name>
<feature type="compositionally biased region" description="Low complexity" evidence="2">
    <location>
        <begin position="255"/>
        <end position="264"/>
    </location>
</feature>
<dbReference type="Pfam" id="PF15619">
    <property type="entry name" value="Lebercilin"/>
    <property type="match status" value="1"/>
</dbReference>
<feature type="region of interest" description="Disordered" evidence="2">
    <location>
        <begin position="284"/>
        <end position="305"/>
    </location>
</feature>
<reference evidence="4 5" key="1">
    <citation type="submission" date="2024-03" db="EMBL/GenBank/DDBJ databases">
        <title>Complete genome sequence of the green alga Chloropicon roscoffensis RCC1871.</title>
        <authorList>
            <person name="Lemieux C."/>
            <person name="Pombert J.-F."/>
            <person name="Otis C."/>
            <person name="Turmel M."/>
        </authorList>
    </citation>
    <scope>NUCLEOTIDE SEQUENCE [LARGE SCALE GENOMIC DNA]</scope>
    <source>
        <strain evidence="4 5">RCC1871</strain>
    </source>
</reference>
<feature type="region of interest" description="Disordered" evidence="2">
    <location>
        <begin position="334"/>
        <end position="424"/>
    </location>
</feature>
<sequence>MANTETKPNASPRYKSQHLNTIRSMHMIQELQSYIENLENLAQQQKEEIHRVNEQNKVWKRQTKNPAVRSRLGEEFAGDGTDLPPKLRAIIEDNRVLRDRAKKYKEEASKTKKTVDTQEKQLLKLKDKVAGLNEKLAALTKSHGDSLTAEQLQEKLEKQERSMRDFEHRVEVLTKSKETEGKKFRHSLNAANKKVRERDDQIAKLQLEIENKDKEVRAKSLECKAVQRKLTEQKSLTLTLRKNAEAMRTAKEGETNTAANSAAEEGGDVPDGSVKFVINVVSGEGEVSAGGSPSKKGGMSTDDAATIVQSKYRGYQVRKSTTKMKEEREEAATKIQAVHRGRMARRQSQQEREIRLKEAEGGQGEGEPKRQADIKEEEAVIKIQSKARGMLAKKKVEQKKQEKAAEVMPESPEQTVVSKAPKAT</sequence>
<keyword evidence="1" id="KW-0175">Coiled coil</keyword>
<evidence type="ECO:0000313" key="4">
    <source>
        <dbReference type="EMBL" id="WZN65199.1"/>
    </source>
</evidence>
<protein>
    <submittedName>
        <fullName evidence="4">Lebercilin domain-containing protein</fullName>
    </submittedName>
</protein>
<dbReference type="AlphaFoldDB" id="A0AAX4PGZ8"/>
<dbReference type="PROSITE" id="PS50096">
    <property type="entry name" value="IQ"/>
    <property type="match status" value="3"/>
</dbReference>
<evidence type="ECO:0000256" key="2">
    <source>
        <dbReference type="SAM" id="MobiDB-lite"/>
    </source>
</evidence>
<dbReference type="SUPFAM" id="SSF52540">
    <property type="entry name" value="P-loop containing nucleoside triphosphate hydrolases"/>
    <property type="match status" value="1"/>
</dbReference>
<dbReference type="InterPro" id="IPR028933">
    <property type="entry name" value="Lebercilin_dom"/>
</dbReference>
<dbReference type="Pfam" id="PF00612">
    <property type="entry name" value="IQ"/>
    <property type="match status" value="3"/>
</dbReference>
<keyword evidence="5" id="KW-1185">Reference proteome</keyword>
<evidence type="ECO:0000313" key="5">
    <source>
        <dbReference type="Proteomes" id="UP001472866"/>
    </source>
</evidence>
<proteinExistence type="predicted"/>
<dbReference type="EMBL" id="CP151511">
    <property type="protein sequence ID" value="WZN65199.1"/>
    <property type="molecule type" value="Genomic_DNA"/>
</dbReference>
<accession>A0AAX4PGZ8</accession>
<feature type="coiled-coil region" evidence="1">
    <location>
        <begin position="24"/>
        <end position="62"/>
    </location>
</feature>
<evidence type="ECO:0000259" key="3">
    <source>
        <dbReference type="Pfam" id="PF15619"/>
    </source>
</evidence>
<gene>
    <name evidence="4" type="ORF">HKI87_11g67560</name>
</gene>
<feature type="region of interest" description="Disordered" evidence="2">
    <location>
        <begin position="248"/>
        <end position="270"/>
    </location>
</feature>
<feature type="compositionally biased region" description="Basic and acidic residues" evidence="2">
    <location>
        <begin position="394"/>
        <end position="405"/>
    </location>
</feature>